<evidence type="ECO:0000313" key="4">
    <source>
        <dbReference type="Proteomes" id="UP000502608"/>
    </source>
</evidence>
<dbReference type="Pfam" id="PF03190">
    <property type="entry name" value="Thioredox_DsbH"/>
    <property type="match status" value="1"/>
</dbReference>
<feature type="domain" description="Spermatogenesis-associated protein 20-like TRX" evidence="1">
    <location>
        <begin position="60"/>
        <end position="213"/>
    </location>
</feature>
<dbReference type="InterPro" id="IPR036929">
    <property type="entry name" value="DsbDN_sf"/>
</dbReference>
<dbReference type="Proteomes" id="UP000502608">
    <property type="component" value="Chromosome"/>
</dbReference>
<gene>
    <name evidence="3" type="ORF">HBH39_12030</name>
</gene>
<accession>A0A6G9QKX6</accession>
<dbReference type="AlphaFoldDB" id="A0A6G9QKX6"/>
<dbReference type="KEGG" id="saes:HBH39_12030"/>
<dbReference type="RefSeq" id="WP_167678588.1">
    <property type="nucleotide sequence ID" value="NZ_CP050313.1"/>
</dbReference>
<dbReference type="InterPro" id="IPR024705">
    <property type="entry name" value="Ssp411"/>
</dbReference>
<dbReference type="PANTHER" id="PTHR42899">
    <property type="entry name" value="SPERMATOGENESIS-ASSOCIATED PROTEIN 20"/>
    <property type="match status" value="1"/>
</dbReference>
<dbReference type="PIRSF" id="PIRSF006402">
    <property type="entry name" value="UCP006402_thioredoxin"/>
    <property type="match status" value="1"/>
</dbReference>
<feature type="domain" description="Thiol:disulfide interchange protein DsbD N-terminal" evidence="2">
    <location>
        <begin position="621"/>
        <end position="728"/>
    </location>
</feature>
<dbReference type="InterPro" id="IPR028250">
    <property type="entry name" value="DsbDN"/>
</dbReference>
<keyword evidence="4" id="KW-1185">Reference proteome</keyword>
<dbReference type="GO" id="GO:0005975">
    <property type="term" value="P:carbohydrate metabolic process"/>
    <property type="evidence" value="ECO:0007669"/>
    <property type="project" value="InterPro"/>
</dbReference>
<dbReference type="InterPro" id="IPR008928">
    <property type="entry name" value="6-hairpin_glycosidase_sf"/>
</dbReference>
<sequence length="732" mass="83681">MRTIIIFFALLIFNGSVVNALPSSFKVIDEKRLNAFESQRDWLIQQQVVSENIIEPEYINSLIFATSPYLISHALQPIDWQEWQHQYQDGSGTDKLLFISIGYSTCHWCHVMAQESFSDPEIGKLLNADYVSVKVDREQWPLVDNRFKSALEILKGDAGWPINVILTPNGQLIWIDSYLSKQEFAKVLSGFAKRWKIKPKAIEALANQIEQKLLLDSAPISSLKHKPLPRSTWDALLPELQTEIKQTLIKEQTATGPRFFRAYWVLGLLDEYLRTDDSSLLDAVQQHVDDILLSPTYDAIEGGFHRYAVDGKWQIPHYEKMLYTQANMIQVLVKLYAITKEQRYLVTIEQTHKWVNDWLTQQQGIGSAVSAMSGGVEGGYYQLDDRHSELVDFNLDWTKSSIVKQAFQNRKKLTKPLVDEKVLLNWNSLYVVSLLASYSVTNDERYLLQSNQILDGLWHTFVIDNRVYRSAFNKRVSIDAEAEDLAWFAVANLMRSFYEPWLHSETKDLVNNKAVSGLEQSIWLLDKLIEKLTDMNELDKVLKLNRDGELPSTRGVVFAALSLGYDVTGNRKYLEFANRLNHLDDTKINSLINEYTFAAVQAKRTKNIETNHALFAKGNGKVSARLTNGKVELIFSMRPGWHINANEVSNQKLIPTVVKFQNVEADITYPPMIEKKLGFNNSVLELYEGDFRVLLQANIPDTDGRKVIINTQACSNKLCLLPESLTIFLSEG</sequence>
<dbReference type="Pfam" id="PF11412">
    <property type="entry name" value="DsbD_N"/>
    <property type="match status" value="1"/>
</dbReference>
<evidence type="ECO:0000259" key="2">
    <source>
        <dbReference type="Pfam" id="PF11412"/>
    </source>
</evidence>
<dbReference type="SUPFAM" id="SSF52833">
    <property type="entry name" value="Thioredoxin-like"/>
    <property type="match status" value="1"/>
</dbReference>
<proteinExistence type="predicted"/>
<dbReference type="InterPro" id="IPR036249">
    <property type="entry name" value="Thioredoxin-like_sf"/>
</dbReference>
<evidence type="ECO:0000313" key="3">
    <source>
        <dbReference type="EMBL" id="QIR15122.1"/>
    </source>
</evidence>
<dbReference type="EMBL" id="CP050313">
    <property type="protein sequence ID" value="QIR15122.1"/>
    <property type="molecule type" value="Genomic_DNA"/>
</dbReference>
<dbReference type="Gene3D" id="1.50.10.20">
    <property type="match status" value="1"/>
</dbReference>
<organism evidence="3 4">
    <name type="scientific">Shewanella aestuarii</name>
    <dbReference type="NCBI Taxonomy" id="1028752"/>
    <lineage>
        <taxon>Bacteria</taxon>
        <taxon>Pseudomonadati</taxon>
        <taxon>Pseudomonadota</taxon>
        <taxon>Gammaproteobacteria</taxon>
        <taxon>Alteromonadales</taxon>
        <taxon>Shewanellaceae</taxon>
        <taxon>Shewanella</taxon>
    </lineage>
</organism>
<evidence type="ECO:0000259" key="1">
    <source>
        <dbReference type="Pfam" id="PF03190"/>
    </source>
</evidence>
<dbReference type="InterPro" id="IPR004879">
    <property type="entry name" value="Ssp411-like_TRX"/>
</dbReference>
<dbReference type="SUPFAM" id="SSF48208">
    <property type="entry name" value="Six-hairpin glycosidases"/>
    <property type="match status" value="1"/>
</dbReference>
<dbReference type="PANTHER" id="PTHR42899:SF1">
    <property type="entry name" value="SPERMATOGENESIS-ASSOCIATED PROTEIN 20"/>
    <property type="match status" value="1"/>
</dbReference>
<name>A0A6G9QKX6_9GAMM</name>
<protein>
    <submittedName>
        <fullName evidence="3">DUF255 domain-containing protein</fullName>
    </submittedName>
</protein>
<reference evidence="3 4" key="1">
    <citation type="submission" date="2020-03" db="EMBL/GenBank/DDBJ databases">
        <title>Complete genome sequence of Shewanella sp.</title>
        <authorList>
            <person name="Kim Y.-S."/>
            <person name="Kim S.-J."/>
            <person name="Jung H.-K."/>
            <person name="Kim K.-H."/>
        </authorList>
    </citation>
    <scope>NUCLEOTIDE SEQUENCE [LARGE SCALE GENOMIC DNA]</scope>
    <source>
        <strain evidence="3 4">PN3F2</strain>
    </source>
</reference>
<dbReference type="Gene3D" id="3.40.30.10">
    <property type="entry name" value="Glutaredoxin"/>
    <property type="match status" value="1"/>
</dbReference>
<dbReference type="Gene3D" id="2.60.40.1250">
    <property type="entry name" value="Thiol:disulfide interchange protein DsbD, N-terminal domain"/>
    <property type="match status" value="1"/>
</dbReference>